<dbReference type="InterPro" id="IPR036612">
    <property type="entry name" value="KH_dom_type_1_sf"/>
</dbReference>
<dbReference type="EMBL" id="NXAO01000046">
    <property type="protein sequence ID" value="PHO14833.1"/>
    <property type="molecule type" value="Genomic_DNA"/>
</dbReference>
<evidence type="ECO:0000256" key="7">
    <source>
        <dbReference type="ARBA" id="ARBA00022884"/>
    </source>
</evidence>
<keyword evidence="7 8" id="KW-0694">RNA-binding</keyword>
<comment type="catalytic activity">
    <reaction evidence="8">
        <text>RNA(n+1) + phosphate = RNA(n) + a ribonucleoside 5'-diphosphate</text>
        <dbReference type="Rhea" id="RHEA:22096"/>
        <dbReference type="Rhea" id="RHEA-COMP:14527"/>
        <dbReference type="Rhea" id="RHEA-COMP:17342"/>
        <dbReference type="ChEBI" id="CHEBI:43474"/>
        <dbReference type="ChEBI" id="CHEBI:57930"/>
        <dbReference type="ChEBI" id="CHEBI:140395"/>
        <dbReference type="EC" id="2.7.7.8"/>
    </reaction>
</comment>
<evidence type="ECO:0000313" key="11">
    <source>
        <dbReference type="EMBL" id="PHO14833.1"/>
    </source>
</evidence>
<dbReference type="PIRSF" id="PIRSF005499">
    <property type="entry name" value="PNPase"/>
    <property type="match status" value="1"/>
</dbReference>
<dbReference type="CDD" id="cd02393">
    <property type="entry name" value="KH-I_PNPase"/>
    <property type="match status" value="1"/>
</dbReference>
<protein>
    <recommendedName>
        <fullName evidence="8">Polyribonucleotide nucleotidyltransferase</fullName>
        <ecNumber evidence="8">2.7.7.8</ecNumber>
    </recommendedName>
    <alternativeName>
        <fullName evidence="8">Polynucleotide phosphorylase</fullName>
        <shortName evidence="8">PNPase</shortName>
    </alternativeName>
</protein>
<dbReference type="Pfam" id="PF01138">
    <property type="entry name" value="RNase_PH"/>
    <property type="match status" value="2"/>
</dbReference>
<organism evidence="10 13">
    <name type="scientific">Malaciobacter marinus</name>
    <dbReference type="NCBI Taxonomy" id="505249"/>
    <lineage>
        <taxon>Bacteria</taxon>
        <taxon>Pseudomonadati</taxon>
        <taxon>Campylobacterota</taxon>
        <taxon>Epsilonproteobacteria</taxon>
        <taxon>Campylobacterales</taxon>
        <taxon>Arcobacteraceae</taxon>
        <taxon>Malaciobacter</taxon>
    </lineage>
</organism>
<dbReference type="SMART" id="SM00316">
    <property type="entry name" value="S1"/>
    <property type="match status" value="1"/>
</dbReference>
<feature type="binding site" evidence="8">
    <location>
        <position position="506"/>
    </location>
    <ligand>
        <name>Mg(2+)</name>
        <dbReference type="ChEBI" id="CHEBI:18420"/>
    </ligand>
</feature>
<dbReference type="GO" id="GO:0000175">
    <property type="term" value="F:3'-5'-RNA exonuclease activity"/>
    <property type="evidence" value="ECO:0007669"/>
    <property type="project" value="TreeGrafter"/>
</dbReference>
<keyword evidence="12" id="KW-1185">Reference proteome</keyword>
<dbReference type="InterPro" id="IPR001247">
    <property type="entry name" value="ExoRNase_PH_dom1"/>
</dbReference>
<feature type="binding site" evidence="8">
    <location>
        <position position="512"/>
    </location>
    <ligand>
        <name>Mg(2+)</name>
        <dbReference type="ChEBI" id="CHEBI:18420"/>
    </ligand>
</feature>
<comment type="function">
    <text evidence="8">Involved in mRNA degradation. Catalyzes the phosphorolysis of single-stranded polyribonucleotides processively in the 3'- to 5'-direction.</text>
</comment>
<dbReference type="Pfam" id="PF00575">
    <property type="entry name" value="S1"/>
    <property type="match status" value="1"/>
</dbReference>
<dbReference type="PANTHER" id="PTHR11252:SF0">
    <property type="entry name" value="POLYRIBONUCLEOTIDE NUCLEOTIDYLTRANSFERASE 1, MITOCHONDRIAL"/>
    <property type="match status" value="1"/>
</dbReference>
<dbReference type="CDD" id="cd11364">
    <property type="entry name" value="RNase_PH_PNPase_2"/>
    <property type="match status" value="1"/>
</dbReference>
<dbReference type="FunFam" id="3.30.230.70:FF:000029">
    <property type="entry name" value="Polyribonucleotide nucleotidyltransferase"/>
    <property type="match status" value="1"/>
</dbReference>
<evidence type="ECO:0000256" key="8">
    <source>
        <dbReference type="HAMAP-Rule" id="MF_01595"/>
    </source>
</evidence>
<dbReference type="Pfam" id="PF00013">
    <property type="entry name" value="KH_1"/>
    <property type="match status" value="1"/>
</dbReference>
<evidence type="ECO:0000256" key="6">
    <source>
        <dbReference type="ARBA" id="ARBA00022842"/>
    </source>
</evidence>
<keyword evidence="2 8" id="KW-0963">Cytoplasm</keyword>
<dbReference type="Pfam" id="PF03726">
    <property type="entry name" value="PNPase"/>
    <property type="match status" value="1"/>
</dbReference>
<keyword evidence="4 8" id="KW-0548">Nucleotidyltransferase</keyword>
<dbReference type="PROSITE" id="PS50126">
    <property type="entry name" value="S1"/>
    <property type="match status" value="1"/>
</dbReference>
<reference evidence="10 13" key="3">
    <citation type="submission" date="2018-08" db="EMBL/GenBank/DDBJ databases">
        <title>Complete genome of the Arcobacter marinus type strain JCM 15502.</title>
        <authorList>
            <person name="Miller W.G."/>
            <person name="Yee E."/>
            <person name="Huynh S."/>
            <person name="Parker C.T."/>
        </authorList>
    </citation>
    <scope>NUCLEOTIDE SEQUENCE [LARGE SCALE GENOMIC DNA]</scope>
    <source>
        <strain evidence="10 13">JCM 15502</strain>
    </source>
</reference>
<dbReference type="GO" id="GO:0005829">
    <property type="term" value="C:cytosol"/>
    <property type="evidence" value="ECO:0007669"/>
    <property type="project" value="TreeGrafter"/>
</dbReference>
<dbReference type="PANTHER" id="PTHR11252">
    <property type="entry name" value="POLYRIBONUCLEOTIDE NUCLEOTIDYLTRANSFERASE"/>
    <property type="match status" value="1"/>
</dbReference>
<dbReference type="GO" id="GO:0006396">
    <property type="term" value="P:RNA processing"/>
    <property type="evidence" value="ECO:0007669"/>
    <property type="project" value="InterPro"/>
</dbReference>
<evidence type="ECO:0000256" key="3">
    <source>
        <dbReference type="ARBA" id="ARBA00022679"/>
    </source>
</evidence>
<sequence length="726" mass="79567">MSTVCEFELNGKDEIFEFDKVAKQANGSVLARLGNAVVLATVVSEFDNPVEEDFTPLTVQYVEKTYAAAKLPGGFIKREAKPSEFETLTSRVIDRSLRPLFPKGYVYPTTITVIVLSADKDVDLQALGLNAASAALYTSNLPIKKSIAGVRIGKVNNEYIVNPTSDQMTESTLDLYVAGSKEELLMIEMKSISSEEMVEVDIEAFTKIHKTNEVNEDNLVEAIEIAQNVLKEVNTTYENGFETVCKEQKNVELIEFTIDEAIINNVRNNYNTNVNDAIKKLAKSERAVELKELAKHILEKEYKENENINLAQVYEAVSIVKKEIVRKMIVEDKVRADGRGLKDVRPISIETNILPSTHSSCLFTRGETQALVIGTIAGPKDGQMYEILTNKSTSMENFMVHYNFPGFSVGEAKPMFGVGRRELGHGNLGKKALEATIDKDFNETIRLVSEILESNGSSSMATVCGGSLALKAAGIPISGLVAGVAMGMVVEDEKYSVLTDIMGLEDHDGDMDFKVAGTSEGITALQMDIKLGGIELNVLKEALLQAKEGRLHILNLMEEAAKEIVPSDALPLVEQFAIDPSKIMVVIGKAGSTIKEIIEKFSVSIDLDRDSGNVKVSGEDKQNVLDACEHIKTISNNATSRKESGKNIDFGKLYTPEEVLEGKVERITDFGAFISLPKGGEGLLHISKISKERVKNVSDVLSVGEEVKIKVLNVKKDRIELASTLL</sequence>
<name>A0A347TKP2_9BACT</name>
<reference evidence="11" key="2">
    <citation type="submission" date="2017-09" db="EMBL/GenBank/DDBJ databases">
        <authorList>
            <person name="Perez-Cataluna A."/>
            <person name="Figueras M.J."/>
            <person name="Salas-Masso N."/>
        </authorList>
    </citation>
    <scope>NUCLEOTIDE SEQUENCE</scope>
    <source>
        <strain evidence="11">CECT 7727</strain>
    </source>
</reference>
<dbReference type="InterPro" id="IPR020568">
    <property type="entry name" value="Ribosomal_Su5_D2-typ_SF"/>
</dbReference>
<dbReference type="InterPro" id="IPR015848">
    <property type="entry name" value="PNPase_PH_RNA-bd_bac/org-type"/>
</dbReference>
<dbReference type="AlphaFoldDB" id="A0A347TKP2"/>
<evidence type="ECO:0000259" key="9">
    <source>
        <dbReference type="PROSITE" id="PS50126"/>
    </source>
</evidence>
<dbReference type="InterPro" id="IPR012340">
    <property type="entry name" value="NA-bd_OB-fold"/>
</dbReference>
<dbReference type="InterPro" id="IPR004087">
    <property type="entry name" value="KH_dom"/>
</dbReference>
<dbReference type="InterPro" id="IPR012162">
    <property type="entry name" value="PNPase"/>
</dbReference>
<keyword evidence="6 8" id="KW-0460">Magnesium</keyword>
<evidence type="ECO:0000256" key="5">
    <source>
        <dbReference type="ARBA" id="ARBA00022723"/>
    </source>
</evidence>
<dbReference type="PROSITE" id="PS50084">
    <property type="entry name" value="KH_TYPE_1"/>
    <property type="match status" value="1"/>
</dbReference>
<dbReference type="NCBIfam" id="NF008805">
    <property type="entry name" value="PRK11824.1"/>
    <property type="match status" value="1"/>
</dbReference>
<dbReference type="InterPro" id="IPR036345">
    <property type="entry name" value="ExoRNase_PH_dom2_sf"/>
</dbReference>
<dbReference type="Gene3D" id="2.40.50.140">
    <property type="entry name" value="Nucleic acid-binding proteins"/>
    <property type="match status" value="1"/>
</dbReference>
<dbReference type="Proteomes" id="UP000224740">
    <property type="component" value="Unassembled WGS sequence"/>
</dbReference>
<dbReference type="Gene3D" id="3.30.1370.10">
    <property type="entry name" value="K Homology domain, type 1"/>
    <property type="match status" value="1"/>
</dbReference>
<comment type="similarity">
    <text evidence="1 8">Belongs to the polyribonucleotide nucleotidyltransferase family.</text>
</comment>
<dbReference type="SUPFAM" id="SSF50249">
    <property type="entry name" value="Nucleic acid-binding proteins"/>
    <property type="match status" value="1"/>
</dbReference>
<dbReference type="RefSeq" id="WP_099311506.1">
    <property type="nucleotide sequence ID" value="NZ_CP032101.1"/>
</dbReference>
<dbReference type="SMART" id="SM00322">
    <property type="entry name" value="KH"/>
    <property type="match status" value="1"/>
</dbReference>
<comment type="cofactor">
    <cofactor evidence="8">
        <name>Mg(2+)</name>
        <dbReference type="ChEBI" id="CHEBI:18420"/>
    </cofactor>
</comment>
<dbReference type="Proteomes" id="UP000264693">
    <property type="component" value="Chromosome"/>
</dbReference>
<keyword evidence="3 8" id="KW-0808">Transferase</keyword>
<evidence type="ECO:0000313" key="12">
    <source>
        <dbReference type="Proteomes" id="UP000224740"/>
    </source>
</evidence>
<dbReference type="SUPFAM" id="SSF54211">
    <property type="entry name" value="Ribosomal protein S5 domain 2-like"/>
    <property type="match status" value="2"/>
</dbReference>
<dbReference type="GO" id="GO:0000287">
    <property type="term" value="F:magnesium ion binding"/>
    <property type="evidence" value="ECO:0007669"/>
    <property type="project" value="UniProtKB-UniRule"/>
</dbReference>
<comment type="subcellular location">
    <subcellularLocation>
        <location evidence="8">Cytoplasm</location>
    </subcellularLocation>
</comment>
<dbReference type="SUPFAM" id="SSF54791">
    <property type="entry name" value="Eukaryotic type KH-domain (KH-domain type I)"/>
    <property type="match status" value="1"/>
</dbReference>
<evidence type="ECO:0000256" key="4">
    <source>
        <dbReference type="ARBA" id="ARBA00022695"/>
    </source>
</evidence>
<evidence type="ECO:0000313" key="10">
    <source>
        <dbReference type="EMBL" id="AXX87170.1"/>
    </source>
</evidence>
<reference evidence="12" key="1">
    <citation type="submission" date="2017-09" db="EMBL/GenBank/DDBJ databases">
        <title>Arcobacter canalis sp. nov., a new species isolated from a water canal contaminated with urban sewage.</title>
        <authorList>
            <person name="Perez-Cataluna A."/>
            <person name="Salas-Masso N."/>
            <person name="Figueras M.J."/>
        </authorList>
    </citation>
    <scope>NUCLEOTIDE SEQUENCE [LARGE SCALE GENOMIC DNA]</scope>
    <source>
        <strain evidence="12">CECT 7727</strain>
    </source>
</reference>
<evidence type="ECO:0000256" key="1">
    <source>
        <dbReference type="ARBA" id="ARBA00007404"/>
    </source>
</evidence>
<dbReference type="Gene3D" id="3.30.230.70">
    <property type="entry name" value="GHMP Kinase, N-terminal domain"/>
    <property type="match status" value="2"/>
</dbReference>
<dbReference type="GO" id="GO:0003723">
    <property type="term" value="F:RNA binding"/>
    <property type="evidence" value="ECO:0007669"/>
    <property type="project" value="UniProtKB-UniRule"/>
</dbReference>
<gene>
    <name evidence="8 10" type="primary">pnp</name>
    <name evidence="10" type="ORF">AMRN_1434</name>
    <name evidence="11" type="ORF">CPH92_09610</name>
</gene>
<evidence type="ECO:0000256" key="2">
    <source>
        <dbReference type="ARBA" id="ARBA00022490"/>
    </source>
</evidence>
<dbReference type="Pfam" id="PF03725">
    <property type="entry name" value="RNase_PH_C"/>
    <property type="match status" value="1"/>
</dbReference>
<dbReference type="EC" id="2.7.7.8" evidence="8"/>
<keyword evidence="5 8" id="KW-0479">Metal-binding</keyword>
<dbReference type="SUPFAM" id="SSF55666">
    <property type="entry name" value="Ribonuclease PH domain 2-like"/>
    <property type="match status" value="2"/>
</dbReference>
<dbReference type="InterPro" id="IPR015847">
    <property type="entry name" value="ExoRNase_PH_dom2"/>
</dbReference>
<evidence type="ECO:0000313" key="13">
    <source>
        <dbReference type="Proteomes" id="UP000264693"/>
    </source>
</evidence>
<dbReference type="FunFam" id="3.30.230.70:FF:000026">
    <property type="entry name" value="Polyribonucleotide nucleotidyltransferase"/>
    <property type="match status" value="1"/>
</dbReference>
<dbReference type="KEGG" id="amar:AMRN_1434"/>
<dbReference type="HAMAP" id="MF_01595">
    <property type="entry name" value="PNPase"/>
    <property type="match status" value="1"/>
</dbReference>
<dbReference type="EMBL" id="CP032101">
    <property type="protein sequence ID" value="AXX87170.1"/>
    <property type="molecule type" value="Genomic_DNA"/>
</dbReference>
<dbReference type="InterPro" id="IPR003029">
    <property type="entry name" value="S1_domain"/>
</dbReference>
<dbReference type="InterPro" id="IPR004088">
    <property type="entry name" value="KH_dom_type_1"/>
</dbReference>
<feature type="domain" description="S1 motif" evidence="9">
    <location>
        <begin position="657"/>
        <end position="724"/>
    </location>
</feature>
<proteinExistence type="inferred from homology"/>
<accession>A0A347TKP2</accession>
<dbReference type="InterPro" id="IPR027408">
    <property type="entry name" value="PNPase/RNase_PH_dom_sf"/>
</dbReference>
<dbReference type="FunFam" id="3.30.1370.10:FF:000001">
    <property type="entry name" value="Polyribonucleotide nucleotidyltransferase"/>
    <property type="match status" value="1"/>
</dbReference>
<dbReference type="GO" id="GO:0006402">
    <property type="term" value="P:mRNA catabolic process"/>
    <property type="evidence" value="ECO:0007669"/>
    <property type="project" value="UniProtKB-UniRule"/>
</dbReference>
<dbReference type="GO" id="GO:0004654">
    <property type="term" value="F:polyribonucleotide nucleotidyltransferase activity"/>
    <property type="evidence" value="ECO:0007669"/>
    <property type="project" value="UniProtKB-UniRule"/>
</dbReference>